<accession>I0HYF5</accession>
<dbReference type="NCBIfam" id="TIGR00277">
    <property type="entry name" value="HDIG"/>
    <property type="match status" value="1"/>
</dbReference>
<keyword evidence="7" id="KW-0175">Coiled coil</keyword>
<evidence type="ECO:0000256" key="5">
    <source>
        <dbReference type="HAMAP-Rule" id="MF_00335"/>
    </source>
</evidence>
<dbReference type="PANTHER" id="PTHR12826">
    <property type="entry name" value="RIBONUCLEASE Y"/>
    <property type="match status" value="1"/>
</dbReference>
<dbReference type="eggNOG" id="COG1418">
    <property type="taxonomic scope" value="Bacteria"/>
</dbReference>
<dbReference type="SMART" id="SM00322">
    <property type="entry name" value="KH"/>
    <property type="match status" value="1"/>
</dbReference>
<name>I0HYF5_CALAS</name>
<dbReference type="Gene3D" id="3.30.1370.10">
    <property type="entry name" value="K Homology domain, type 1"/>
    <property type="match status" value="1"/>
</dbReference>
<dbReference type="InterPro" id="IPR017705">
    <property type="entry name" value="Ribonuclease_Y"/>
</dbReference>
<dbReference type="PROSITE" id="PS50084">
    <property type="entry name" value="KH_TYPE_1"/>
    <property type="match status" value="1"/>
</dbReference>
<keyword evidence="10" id="KW-1185">Reference proteome</keyword>
<dbReference type="Pfam" id="PF00013">
    <property type="entry name" value="KH_1"/>
    <property type="match status" value="1"/>
</dbReference>
<dbReference type="InterPro" id="IPR036612">
    <property type="entry name" value="KH_dom_type_1_sf"/>
</dbReference>
<dbReference type="eggNOG" id="COG4372">
    <property type="taxonomic scope" value="Bacteria"/>
</dbReference>
<dbReference type="STRING" id="926550.CLDAP_00030"/>
<dbReference type="PATRIC" id="fig|926550.5.peg.3"/>
<dbReference type="OrthoDB" id="9803205at2"/>
<dbReference type="Gene3D" id="1.10.3210.10">
    <property type="entry name" value="Hypothetical protein af1432"/>
    <property type="match status" value="1"/>
</dbReference>
<dbReference type="SUPFAM" id="SSF54791">
    <property type="entry name" value="Eukaryotic type KH-domain (KH-domain type I)"/>
    <property type="match status" value="1"/>
</dbReference>
<dbReference type="InterPro" id="IPR004088">
    <property type="entry name" value="KH_dom_type_1"/>
</dbReference>
<evidence type="ECO:0000256" key="6">
    <source>
        <dbReference type="NCBIfam" id="TIGR03319"/>
    </source>
</evidence>
<keyword evidence="4 5" id="KW-0694">RNA-binding</keyword>
<sequence length="522" mass="58438">MDNVILTITLVLLFTLLGAALAGYLAYSKGREAGVKAEKERQDALRQGAEEHAARIIAEAEAKARQTQLAIKEEEVQRRKEMDAEAQRRRIELEKIEERLQNRLDTAEKRLQQIENRERKLAQREQRCNEREAQLASAEEAWLNELQRVANMTVEEAQKVLLERVEQQTRQEMARKIREVEAQAAEEADRRAREIITLAIERIASDHVNEFAVSTVDLPSDEMKGRIIGRQGRNIRAIEQALGVDLVVDDTPEAIIISSFDPIRREVARMALSKLVSDGRIHPARIEKEVEKAQQEIERIIIEAGEQAMLEAGVSGLHRELQKILGRLKFRTSYGQNQLAHAIETAKLAGVIAAELHANVKVAKMGGLLHDIGKAVSHEIEGPHAIVGAEIARRYNVPEVVVNAIASHHGEVEPESIEAVIVAAADAISGARPGARRESLETYIKRVTELEEIGNSFKGVSQTYAIQAGREIRVLVRPEEIDDLAAIQLSRDIAKKIEDNLQYPGQIRVTVVRETRAVEYAK</sequence>
<keyword evidence="2 5" id="KW-0255">Endonuclease</keyword>
<dbReference type="AlphaFoldDB" id="I0HYF5"/>
<organism evidence="9 10">
    <name type="scientific">Caldilinea aerophila (strain DSM 14535 / JCM 11387 / NBRC 104270 / STL-6-O1)</name>
    <dbReference type="NCBI Taxonomy" id="926550"/>
    <lineage>
        <taxon>Bacteria</taxon>
        <taxon>Bacillati</taxon>
        <taxon>Chloroflexota</taxon>
        <taxon>Caldilineae</taxon>
        <taxon>Caldilineales</taxon>
        <taxon>Caldilineaceae</taxon>
        <taxon>Caldilinea</taxon>
    </lineage>
</organism>
<dbReference type="InterPro" id="IPR003607">
    <property type="entry name" value="HD/PDEase_dom"/>
</dbReference>
<dbReference type="Proteomes" id="UP000007880">
    <property type="component" value="Chromosome"/>
</dbReference>
<reference evidence="9 10" key="1">
    <citation type="submission" date="2012-02" db="EMBL/GenBank/DDBJ databases">
        <title>Complete genome sequence of Caldilinea aerophila DSM 14535 (= NBRC 102666).</title>
        <authorList>
            <person name="Oguchi A."/>
            <person name="Hosoyama A."/>
            <person name="Sekine M."/>
            <person name="Fukai R."/>
            <person name="Kato Y."/>
            <person name="Nakamura S."/>
            <person name="Hanada S."/>
            <person name="Yamazaki S."/>
            <person name="Fujita N."/>
        </authorList>
    </citation>
    <scope>NUCLEOTIDE SEQUENCE [LARGE SCALE GENOMIC DNA]</scope>
    <source>
        <strain evidence="10">DSM 14535 / JCM 11387 / NBRC 104270 / STL-6-O1</strain>
    </source>
</reference>
<dbReference type="RefSeq" id="WP_014431285.1">
    <property type="nucleotide sequence ID" value="NC_017079.1"/>
</dbReference>
<dbReference type="InterPro" id="IPR006675">
    <property type="entry name" value="HDIG_dom"/>
</dbReference>
<dbReference type="EMBL" id="AP012337">
    <property type="protein sequence ID" value="BAL98042.1"/>
    <property type="molecule type" value="Genomic_DNA"/>
</dbReference>
<evidence type="ECO:0000256" key="3">
    <source>
        <dbReference type="ARBA" id="ARBA00022801"/>
    </source>
</evidence>
<dbReference type="GO" id="GO:0003723">
    <property type="term" value="F:RNA binding"/>
    <property type="evidence" value="ECO:0007669"/>
    <property type="project" value="UniProtKB-UniRule"/>
</dbReference>
<evidence type="ECO:0000313" key="9">
    <source>
        <dbReference type="EMBL" id="BAL98042.1"/>
    </source>
</evidence>
<evidence type="ECO:0000259" key="8">
    <source>
        <dbReference type="PROSITE" id="PS51831"/>
    </source>
</evidence>
<keyword evidence="1 5" id="KW-0540">Nuclease</keyword>
<evidence type="ECO:0000313" key="10">
    <source>
        <dbReference type="Proteomes" id="UP000007880"/>
    </source>
</evidence>
<dbReference type="SUPFAM" id="SSF109604">
    <property type="entry name" value="HD-domain/PDEase-like"/>
    <property type="match status" value="1"/>
</dbReference>
<dbReference type="KEGG" id="cap:CLDAP_00030"/>
<evidence type="ECO:0000256" key="1">
    <source>
        <dbReference type="ARBA" id="ARBA00022722"/>
    </source>
</evidence>
<dbReference type="GO" id="GO:0006402">
    <property type="term" value="P:mRNA catabolic process"/>
    <property type="evidence" value="ECO:0007669"/>
    <property type="project" value="UniProtKB-UniRule"/>
</dbReference>
<dbReference type="HAMAP" id="MF_00335">
    <property type="entry name" value="RNase_Y"/>
    <property type="match status" value="1"/>
</dbReference>
<proteinExistence type="inferred from homology"/>
<evidence type="ECO:0000256" key="2">
    <source>
        <dbReference type="ARBA" id="ARBA00022759"/>
    </source>
</evidence>
<dbReference type="PROSITE" id="PS51831">
    <property type="entry name" value="HD"/>
    <property type="match status" value="1"/>
</dbReference>
<dbReference type="GO" id="GO:0005886">
    <property type="term" value="C:plasma membrane"/>
    <property type="evidence" value="ECO:0007669"/>
    <property type="project" value="UniProtKB-UniRule"/>
</dbReference>
<comment type="function">
    <text evidence="5">Endoribonuclease that initiates mRNA decay.</text>
</comment>
<dbReference type="GO" id="GO:0004521">
    <property type="term" value="F:RNA endonuclease activity"/>
    <property type="evidence" value="ECO:0007669"/>
    <property type="project" value="UniProtKB-UniRule"/>
</dbReference>
<dbReference type="PANTHER" id="PTHR12826:SF15">
    <property type="entry name" value="RIBONUCLEASE Y"/>
    <property type="match status" value="1"/>
</dbReference>
<dbReference type="InterPro" id="IPR004087">
    <property type="entry name" value="KH_dom"/>
</dbReference>
<dbReference type="InterPro" id="IPR006674">
    <property type="entry name" value="HD_domain"/>
</dbReference>
<dbReference type="CDD" id="cd22431">
    <property type="entry name" value="KH-I_RNaseY"/>
    <property type="match status" value="1"/>
</dbReference>
<dbReference type="Pfam" id="PF01966">
    <property type="entry name" value="HD"/>
    <property type="match status" value="1"/>
</dbReference>
<dbReference type="Pfam" id="PF12072">
    <property type="entry name" value="RNase_Y_N"/>
    <property type="match status" value="1"/>
</dbReference>
<evidence type="ECO:0000256" key="4">
    <source>
        <dbReference type="ARBA" id="ARBA00022884"/>
    </source>
</evidence>
<gene>
    <name evidence="5 9" type="primary">rny</name>
    <name evidence="9" type="ordered locus">CLDAP_00030</name>
</gene>
<evidence type="ECO:0000256" key="7">
    <source>
        <dbReference type="SAM" id="Coils"/>
    </source>
</evidence>
<dbReference type="SMART" id="SM00471">
    <property type="entry name" value="HDc"/>
    <property type="match status" value="1"/>
</dbReference>
<dbReference type="GO" id="GO:0016787">
    <property type="term" value="F:hydrolase activity"/>
    <property type="evidence" value="ECO:0007669"/>
    <property type="project" value="UniProtKB-KW"/>
</dbReference>
<dbReference type="NCBIfam" id="TIGR03319">
    <property type="entry name" value="RNase_Y"/>
    <property type="match status" value="1"/>
</dbReference>
<protein>
    <recommendedName>
        <fullName evidence="5 6">Ribonuclease Y</fullName>
        <shortName evidence="5">RNase Y</shortName>
        <ecNumber evidence="5 6">3.1.-.-</ecNumber>
    </recommendedName>
</protein>
<comment type="similarity">
    <text evidence="5">Belongs to the RNase Y family.</text>
</comment>
<dbReference type="EC" id="3.1.-.-" evidence="5 6"/>
<keyword evidence="3 5" id="KW-0378">Hydrolase</keyword>
<dbReference type="HOGENOM" id="CLU_028328_1_0_0"/>
<dbReference type="InterPro" id="IPR022711">
    <property type="entry name" value="RNase_Y_N"/>
</dbReference>
<dbReference type="CDD" id="cd00077">
    <property type="entry name" value="HDc"/>
    <property type="match status" value="1"/>
</dbReference>
<feature type="coiled-coil region" evidence="7">
    <location>
        <begin position="57"/>
        <end position="141"/>
    </location>
</feature>
<feature type="domain" description="HD" evidence="8">
    <location>
        <begin position="338"/>
        <end position="431"/>
    </location>
</feature>